<dbReference type="PANTHER" id="PTHR38686">
    <property type="entry name" value="APOLIPOPROTEIN N-ACYLTRANSFERASE"/>
    <property type="match status" value="1"/>
</dbReference>
<dbReference type="SUPFAM" id="SSF56317">
    <property type="entry name" value="Carbon-nitrogen hydrolase"/>
    <property type="match status" value="1"/>
</dbReference>
<comment type="catalytic activity">
    <reaction evidence="8">
        <text>N-terminal S-1,2-diacyl-sn-glyceryl-L-cysteinyl-[lipoprotein] + a glycerophospholipid = N-acyl-S-1,2-diacyl-sn-glyceryl-L-cysteinyl-[lipoprotein] + a 2-acyl-sn-glycero-3-phospholipid + H(+)</text>
        <dbReference type="Rhea" id="RHEA:48228"/>
        <dbReference type="Rhea" id="RHEA-COMP:14681"/>
        <dbReference type="Rhea" id="RHEA-COMP:14684"/>
        <dbReference type="ChEBI" id="CHEBI:15378"/>
        <dbReference type="ChEBI" id="CHEBI:136912"/>
        <dbReference type="ChEBI" id="CHEBI:140656"/>
        <dbReference type="ChEBI" id="CHEBI:140657"/>
        <dbReference type="ChEBI" id="CHEBI:140660"/>
        <dbReference type="EC" id="2.3.1.269"/>
    </reaction>
</comment>
<dbReference type="CDD" id="cd07571">
    <property type="entry name" value="ALP_N-acyl_transferase"/>
    <property type="match status" value="1"/>
</dbReference>
<reference evidence="10 11" key="1">
    <citation type="journal article" date="2018" name="ISME J.">
        <title>A methanotrophic archaeon couples anaerobic oxidation of methane to Fe(III) reduction.</title>
        <authorList>
            <person name="Cai C."/>
            <person name="Leu A.O."/>
            <person name="Xie G.J."/>
            <person name="Guo J."/>
            <person name="Feng Y."/>
            <person name="Zhao J.X."/>
            <person name="Tyson G.W."/>
            <person name="Yuan Z."/>
            <person name="Hu S."/>
        </authorList>
    </citation>
    <scope>NUCLEOTIDE SEQUENCE [LARGE SCALE GENOMIC DNA]</scope>
    <source>
        <strain evidence="10">FeB_12</strain>
    </source>
</reference>
<comment type="similarity">
    <text evidence="8">Belongs to the CN hydrolase family. Apolipoprotein N-acyltransferase subfamily.</text>
</comment>
<comment type="subcellular location">
    <subcellularLocation>
        <location evidence="1 8">Cell membrane</location>
        <topology evidence="1 8">Multi-pass membrane protein</topology>
    </subcellularLocation>
</comment>
<evidence type="ECO:0000256" key="2">
    <source>
        <dbReference type="ARBA" id="ARBA00022475"/>
    </source>
</evidence>
<keyword evidence="7 8" id="KW-0012">Acyltransferase</keyword>
<keyword evidence="3 8" id="KW-0808">Transferase</keyword>
<evidence type="ECO:0000256" key="5">
    <source>
        <dbReference type="ARBA" id="ARBA00022989"/>
    </source>
</evidence>
<dbReference type="HAMAP" id="MF_01148">
    <property type="entry name" value="Lnt"/>
    <property type="match status" value="1"/>
</dbReference>
<feature type="transmembrane region" description="Helical" evidence="8">
    <location>
        <begin position="509"/>
        <end position="527"/>
    </location>
</feature>
<evidence type="ECO:0000256" key="3">
    <source>
        <dbReference type="ARBA" id="ARBA00022679"/>
    </source>
</evidence>
<comment type="function">
    <text evidence="8">Catalyzes the phospholipid dependent N-acylation of the N-terminal cysteine of apolipoprotein, the last step in lipoprotein maturation.</text>
</comment>
<dbReference type="InterPro" id="IPR003010">
    <property type="entry name" value="C-N_Hydrolase"/>
</dbReference>
<gene>
    <name evidence="8 10" type="primary">lnt</name>
    <name evidence="10" type="ORF">C3F09_02860</name>
</gene>
<dbReference type="PROSITE" id="PS50263">
    <property type="entry name" value="CN_HYDROLASE"/>
    <property type="match status" value="1"/>
</dbReference>
<keyword evidence="10" id="KW-0449">Lipoprotein</keyword>
<feature type="transmembrane region" description="Helical" evidence="8">
    <location>
        <begin position="161"/>
        <end position="191"/>
    </location>
</feature>
<evidence type="ECO:0000256" key="6">
    <source>
        <dbReference type="ARBA" id="ARBA00023136"/>
    </source>
</evidence>
<evidence type="ECO:0000256" key="4">
    <source>
        <dbReference type="ARBA" id="ARBA00022692"/>
    </source>
</evidence>
<dbReference type="Proteomes" id="UP000250918">
    <property type="component" value="Unassembled WGS sequence"/>
</dbReference>
<dbReference type="Pfam" id="PF00795">
    <property type="entry name" value="CN_hydrolase"/>
    <property type="match status" value="1"/>
</dbReference>
<dbReference type="InterPro" id="IPR036526">
    <property type="entry name" value="C-N_Hydrolase_sf"/>
</dbReference>
<dbReference type="InterPro" id="IPR045378">
    <property type="entry name" value="LNT_N"/>
</dbReference>
<evidence type="ECO:0000313" key="11">
    <source>
        <dbReference type="Proteomes" id="UP000250918"/>
    </source>
</evidence>
<dbReference type="GO" id="GO:0016410">
    <property type="term" value="F:N-acyltransferase activity"/>
    <property type="evidence" value="ECO:0007669"/>
    <property type="project" value="UniProtKB-UniRule"/>
</dbReference>
<dbReference type="Pfam" id="PF20154">
    <property type="entry name" value="LNT_N"/>
    <property type="match status" value="1"/>
</dbReference>
<evidence type="ECO:0000256" key="8">
    <source>
        <dbReference type="HAMAP-Rule" id="MF_01148"/>
    </source>
</evidence>
<feature type="transmembrane region" description="Helical" evidence="8">
    <location>
        <begin position="124"/>
        <end position="141"/>
    </location>
</feature>
<feature type="transmembrane region" description="Helical" evidence="8">
    <location>
        <begin position="32"/>
        <end position="54"/>
    </location>
</feature>
<accession>A0A855XB10</accession>
<evidence type="ECO:0000256" key="7">
    <source>
        <dbReference type="ARBA" id="ARBA00023315"/>
    </source>
</evidence>
<dbReference type="Gene3D" id="3.60.110.10">
    <property type="entry name" value="Carbon-nitrogen hydrolase"/>
    <property type="match status" value="1"/>
</dbReference>
<evidence type="ECO:0000259" key="9">
    <source>
        <dbReference type="PROSITE" id="PS50263"/>
    </source>
</evidence>
<name>A0A855XB10_9BACT</name>
<protein>
    <recommendedName>
        <fullName evidence="8">Apolipoprotein N-acyltransferase</fullName>
        <shortName evidence="8">ALP N-acyltransferase</shortName>
        <ecNumber evidence="8">2.3.1.269</ecNumber>
    </recommendedName>
</protein>
<comment type="caution">
    <text evidence="10">The sequence shown here is derived from an EMBL/GenBank/DDBJ whole genome shotgun (WGS) entry which is preliminary data.</text>
</comment>
<keyword evidence="5 8" id="KW-1133">Transmembrane helix</keyword>
<dbReference type="GO" id="GO:0005886">
    <property type="term" value="C:plasma membrane"/>
    <property type="evidence" value="ECO:0007669"/>
    <property type="project" value="UniProtKB-SubCell"/>
</dbReference>
<dbReference type="AlphaFoldDB" id="A0A855XB10"/>
<dbReference type="EMBL" id="PQAP01000011">
    <property type="protein sequence ID" value="PWB75319.1"/>
    <property type="molecule type" value="Genomic_DNA"/>
</dbReference>
<keyword evidence="4 8" id="KW-0812">Transmembrane</keyword>
<keyword evidence="6 8" id="KW-0472">Membrane</keyword>
<dbReference type="InterPro" id="IPR004563">
    <property type="entry name" value="Apolipo_AcylTrfase"/>
</dbReference>
<dbReference type="PANTHER" id="PTHR38686:SF1">
    <property type="entry name" value="APOLIPOPROTEIN N-ACYLTRANSFERASE"/>
    <property type="match status" value="1"/>
</dbReference>
<dbReference type="UniPathway" id="UPA00666"/>
<feature type="transmembrane region" description="Helical" evidence="8">
    <location>
        <begin position="74"/>
        <end position="92"/>
    </location>
</feature>
<dbReference type="GO" id="GO:0042158">
    <property type="term" value="P:lipoprotein biosynthetic process"/>
    <property type="evidence" value="ECO:0007669"/>
    <property type="project" value="UniProtKB-UniRule"/>
</dbReference>
<evidence type="ECO:0000256" key="1">
    <source>
        <dbReference type="ARBA" id="ARBA00004651"/>
    </source>
</evidence>
<keyword evidence="2 8" id="KW-1003">Cell membrane</keyword>
<evidence type="ECO:0000313" key="10">
    <source>
        <dbReference type="EMBL" id="PWB75319.1"/>
    </source>
</evidence>
<comment type="pathway">
    <text evidence="8">Protein modification; lipoprotein biosynthesis (N-acyl transfer).</text>
</comment>
<feature type="domain" description="CN hydrolase" evidence="9">
    <location>
        <begin position="236"/>
        <end position="507"/>
    </location>
</feature>
<dbReference type="NCBIfam" id="TIGR00546">
    <property type="entry name" value="lnt"/>
    <property type="match status" value="1"/>
</dbReference>
<organism evidence="10 11">
    <name type="scientific">candidate division GN15 bacterium</name>
    <dbReference type="NCBI Taxonomy" id="2072418"/>
    <lineage>
        <taxon>Bacteria</taxon>
        <taxon>candidate division GN15</taxon>
    </lineage>
</organism>
<proteinExistence type="inferred from homology"/>
<feature type="transmembrane region" description="Helical" evidence="8">
    <location>
        <begin position="203"/>
        <end position="220"/>
    </location>
</feature>
<dbReference type="EC" id="2.3.1.269" evidence="8"/>
<feature type="transmembrane region" description="Helical" evidence="8">
    <location>
        <begin position="98"/>
        <end position="117"/>
    </location>
</feature>
<sequence length="537" mass="61291">MCEGKDLSSFLTNLYRFFIPRDIELRKRRLELMLWAFVLSLAFYPGWWGVLAWIGLARPLMIISRLRGRDCFNAGYFFGFFFTLFTIYWVALVTPPGMIAAVTIVAFYYAFILLAFSKLYRMRPLLGAVAVPFLWVGLEYFRTLSEFAFPWSGLGYTQAYFLYILQIVSVISVHGLSLLIVTVNVLVWQALRSDVRPERRLTAVYFSVGIVGALVAYGWVEMPVYPKPGKYEVAVLQGSVPIDIKWELENEGYSIKLYDSLAQTVKDSSVKLYIWPESGAPCYMDRPYSCREMTAAAVRRTAGYHLIGALGTGMKDGEERYYNSCYEFDPTGRVVGRYDKVKLVPFSEHVPYESIFPFLKTDVLTKYLTFIRTFNVQWWSDFAVGDSLHLFSLPDATYGVLICFESTFPSYVRQMVRDGAQFMVGITNDTWFGNSIGIYMHSRIFVTRAVENRCWAARAANSGLSYIVDPYGRIRESVPHDAVTAFVGKLDFLEQYSVFTKIGDIAGVFSYYVTVSLLCILLGLWIGQRLSARKHVS</sequence>